<reference evidence="3" key="1">
    <citation type="submission" date="2017-03" db="EMBL/GenBank/DDBJ databases">
        <title>Phytopthora megakarya and P. palmivora, two closely related causual agents of cacao black pod achieved similar genome size and gene model numbers by different mechanisms.</title>
        <authorList>
            <person name="Ali S."/>
            <person name="Shao J."/>
            <person name="Larry D.J."/>
            <person name="Kronmiller B."/>
            <person name="Shen D."/>
            <person name="Strem M.D."/>
            <person name="Melnick R.L."/>
            <person name="Guiltinan M.J."/>
            <person name="Tyler B.M."/>
            <person name="Meinhardt L.W."/>
            <person name="Bailey B.A."/>
        </authorList>
    </citation>
    <scope>NUCLEOTIDE SEQUENCE [LARGE SCALE GENOMIC DNA]</scope>
    <source>
        <strain evidence="3">zdho120</strain>
    </source>
</reference>
<keyword evidence="3" id="KW-1185">Reference proteome</keyword>
<sequence>WPVAGPILLKPTASATQAKFIALAESDEELTVQLSTAWSLASKRKTGQAEFKLEPYIYVSKVTSSTTIRRATEGRIAAATALIDEHLNALPADEQLGDASPAYWAVSHARQPEQTPLSMPTNPTFTQLRRIDALQRETDLETEAQRSPSEFVTVRCRLNGGLVPLDLHVGDLRAALGLPDYDLRPPFRPPVTGSNPAVNVEDTDHMSDTNME</sequence>
<protein>
    <submittedName>
        <fullName evidence="2">Uncharacterized protein</fullName>
    </submittedName>
</protein>
<gene>
    <name evidence="2" type="ORF">PHMEG_00036354</name>
</gene>
<name>A0A225UM57_9STRA</name>
<feature type="compositionally biased region" description="Basic and acidic residues" evidence="1">
    <location>
        <begin position="202"/>
        <end position="212"/>
    </location>
</feature>
<dbReference type="Proteomes" id="UP000198211">
    <property type="component" value="Unassembled WGS sequence"/>
</dbReference>
<accession>A0A225UM57</accession>
<evidence type="ECO:0000256" key="1">
    <source>
        <dbReference type="SAM" id="MobiDB-lite"/>
    </source>
</evidence>
<dbReference type="OrthoDB" id="124146at2759"/>
<evidence type="ECO:0000313" key="3">
    <source>
        <dbReference type="Proteomes" id="UP000198211"/>
    </source>
</evidence>
<dbReference type="EMBL" id="NBNE01015021">
    <property type="protein sequence ID" value="OWY94038.1"/>
    <property type="molecule type" value="Genomic_DNA"/>
</dbReference>
<comment type="caution">
    <text evidence="2">The sequence shown here is derived from an EMBL/GenBank/DDBJ whole genome shotgun (WGS) entry which is preliminary data.</text>
</comment>
<dbReference type="AlphaFoldDB" id="A0A225UM57"/>
<organism evidence="2 3">
    <name type="scientific">Phytophthora megakarya</name>
    <dbReference type="NCBI Taxonomy" id="4795"/>
    <lineage>
        <taxon>Eukaryota</taxon>
        <taxon>Sar</taxon>
        <taxon>Stramenopiles</taxon>
        <taxon>Oomycota</taxon>
        <taxon>Peronosporomycetes</taxon>
        <taxon>Peronosporales</taxon>
        <taxon>Peronosporaceae</taxon>
        <taxon>Phytophthora</taxon>
    </lineage>
</organism>
<feature type="region of interest" description="Disordered" evidence="1">
    <location>
        <begin position="187"/>
        <end position="212"/>
    </location>
</feature>
<feature type="non-terminal residue" evidence="2">
    <location>
        <position position="1"/>
    </location>
</feature>
<proteinExistence type="predicted"/>
<evidence type="ECO:0000313" key="2">
    <source>
        <dbReference type="EMBL" id="OWY94038.1"/>
    </source>
</evidence>